<keyword evidence="5" id="KW-1185">Reference proteome</keyword>
<evidence type="ECO:0000313" key="4">
    <source>
        <dbReference type="EMBL" id="MBU2787723.1"/>
    </source>
</evidence>
<comment type="subcellular location">
    <subcellularLocation>
        <location evidence="1">Secreted</location>
    </subcellularLocation>
</comment>
<sequence>MACIPILTYHNIAHAPVGARLRSLYVAPRRFAWQMGLLARAGYQGLSLRDALPYLRGESSGKVVVITFDDGYRDNVDSALPILQRWGFTATCFVVSAALGAFNRWDAEQLRVEKPMMSLSELEHWRDAGMEIGAHTQNHVHLPALADADAEQEISGSKAELEAQLGQEIMTFCYPYGEMGAREREMVARSGFAAAVTTRRGRAQSDADLFALPRISVGGHHLPHVFPLQLWTGYEDRPRS</sequence>
<dbReference type="RefSeq" id="WP_215873032.1">
    <property type="nucleotide sequence ID" value="NZ_JAAXYO010000066.1"/>
</dbReference>
<dbReference type="InterPro" id="IPR051398">
    <property type="entry name" value="Polysacch_Deacetylase"/>
</dbReference>
<dbReference type="Proteomes" id="UP001197378">
    <property type="component" value="Unassembled WGS sequence"/>
</dbReference>
<evidence type="ECO:0000313" key="5">
    <source>
        <dbReference type="Proteomes" id="UP001197378"/>
    </source>
</evidence>
<name>A0AAE2YPN1_9PROT</name>
<dbReference type="GO" id="GO:0016810">
    <property type="term" value="F:hydrolase activity, acting on carbon-nitrogen (but not peptide) bonds"/>
    <property type="evidence" value="ECO:0007669"/>
    <property type="project" value="InterPro"/>
</dbReference>
<dbReference type="InterPro" id="IPR011330">
    <property type="entry name" value="Glyco_hydro/deAcase_b/a-brl"/>
</dbReference>
<feature type="domain" description="NodB homology" evidence="3">
    <location>
        <begin position="62"/>
        <end position="240"/>
    </location>
</feature>
<dbReference type="Gene3D" id="3.20.20.370">
    <property type="entry name" value="Glycoside hydrolase/deacetylase"/>
    <property type="match status" value="1"/>
</dbReference>
<dbReference type="PANTHER" id="PTHR34216">
    <property type="match status" value="1"/>
</dbReference>
<dbReference type="GO" id="GO:0005975">
    <property type="term" value="P:carbohydrate metabolic process"/>
    <property type="evidence" value="ECO:0007669"/>
    <property type="project" value="InterPro"/>
</dbReference>
<gene>
    <name evidence="4" type="ORF">HFQ13_05830</name>
</gene>
<keyword evidence="2" id="KW-0732">Signal</keyword>
<dbReference type="Pfam" id="PF01522">
    <property type="entry name" value="Polysacc_deac_1"/>
    <property type="match status" value="1"/>
</dbReference>
<dbReference type="GO" id="GO:0005576">
    <property type="term" value="C:extracellular region"/>
    <property type="evidence" value="ECO:0007669"/>
    <property type="project" value="UniProtKB-SubCell"/>
</dbReference>
<dbReference type="SUPFAM" id="SSF88713">
    <property type="entry name" value="Glycoside hydrolase/deacetylase"/>
    <property type="match status" value="1"/>
</dbReference>
<dbReference type="InterPro" id="IPR002509">
    <property type="entry name" value="NODB_dom"/>
</dbReference>
<dbReference type="PANTHER" id="PTHR34216:SF3">
    <property type="entry name" value="POLY-BETA-1,6-N-ACETYL-D-GLUCOSAMINE N-DEACETYLASE"/>
    <property type="match status" value="1"/>
</dbReference>
<dbReference type="CDD" id="cd10918">
    <property type="entry name" value="CE4_NodB_like_5s_6s"/>
    <property type="match status" value="1"/>
</dbReference>
<dbReference type="AlphaFoldDB" id="A0AAE2YPN1"/>
<evidence type="ECO:0000256" key="2">
    <source>
        <dbReference type="ARBA" id="ARBA00022729"/>
    </source>
</evidence>
<organism evidence="4 5">
    <name type="scientific">Igneacidithiobacillus copahuensis</name>
    <dbReference type="NCBI Taxonomy" id="2724909"/>
    <lineage>
        <taxon>Bacteria</taxon>
        <taxon>Pseudomonadati</taxon>
        <taxon>Pseudomonadota</taxon>
        <taxon>Acidithiobacillia</taxon>
        <taxon>Acidithiobacillales</taxon>
        <taxon>Acidithiobacillaceae</taxon>
        <taxon>Igneacidithiobacillus</taxon>
    </lineage>
</organism>
<accession>A0AAE2YPN1</accession>
<reference evidence="4" key="1">
    <citation type="journal article" date="2021" name="ISME J.">
        <title>Genomic evolution of the class Acidithiobacillia: deep-branching Proteobacteria living in extreme acidic conditions.</title>
        <authorList>
            <person name="Moya-Beltran A."/>
            <person name="Beard S."/>
            <person name="Rojas-Villalobos C."/>
            <person name="Issotta F."/>
            <person name="Gallardo Y."/>
            <person name="Ulloa R."/>
            <person name="Giaveno A."/>
            <person name="Degli Esposti M."/>
            <person name="Johnson D.B."/>
            <person name="Quatrini R."/>
        </authorList>
    </citation>
    <scope>NUCLEOTIDE SEQUENCE</scope>
    <source>
        <strain evidence="4">VAN18-1</strain>
    </source>
</reference>
<protein>
    <submittedName>
        <fullName evidence="4">Polysaccharide deacetylase family protein</fullName>
    </submittedName>
</protein>
<dbReference type="PROSITE" id="PS51677">
    <property type="entry name" value="NODB"/>
    <property type="match status" value="1"/>
</dbReference>
<dbReference type="EMBL" id="JAAXYO010000066">
    <property type="protein sequence ID" value="MBU2787723.1"/>
    <property type="molecule type" value="Genomic_DNA"/>
</dbReference>
<proteinExistence type="predicted"/>
<evidence type="ECO:0000256" key="1">
    <source>
        <dbReference type="ARBA" id="ARBA00004613"/>
    </source>
</evidence>
<evidence type="ECO:0000259" key="3">
    <source>
        <dbReference type="PROSITE" id="PS51677"/>
    </source>
</evidence>
<comment type="caution">
    <text evidence="4">The sequence shown here is derived from an EMBL/GenBank/DDBJ whole genome shotgun (WGS) entry which is preliminary data.</text>
</comment>